<dbReference type="SUPFAM" id="SSF55486">
    <property type="entry name" value="Metalloproteases ('zincins'), catalytic domain"/>
    <property type="match status" value="1"/>
</dbReference>
<feature type="domain" description="Ice-binding protein C-terminal" evidence="1">
    <location>
        <begin position="494"/>
        <end position="519"/>
    </location>
</feature>
<dbReference type="InterPro" id="IPR013424">
    <property type="entry name" value="Ice-binding_C"/>
</dbReference>
<evidence type="ECO:0000313" key="2">
    <source>
        <dbReference type="EMBL" id="MBE9041307.1"/>
    </source>
</evidence>
<keyword evidence="2" id="KW-0645">Protease</keyword>
<sequence length="523" mass="58091">MNTKVTTSLDRDNPKLEQLSANVPRSPLQAKESLCHKYRNRMAQLMKTAPKLAIALAALLSKPAPVEAASFNFTYAPGATLEQMLGFEVAANVWSNFLVDDVEVNLFVDIVDSSLLPANVVGGSLPGVNPGYDYGEFRNELYADRTSNNDWTAYSNLNLYTYQSGANDPYADRYRVAFERGNSYWYNKNLTLTNANAKALGLRPTHDNAMDGYIVMSDLSDHLLVDWDYNYRRDSSAPWFSLDYASVAIHEIGHALGFISGIDSALVREASGTFEQNLDRLFRTTSLDLFRYSKWSKNKGWLDLAVGPKSYLSIDGGRTALADFSRGNKNFGLGSDGFQGSHWKQQGNEIGIMDPLIFLGERPEVQAPDLQAFDIMGWDLRSDLRDGISSSELNLNWFDLTSQAEQRLANSLGISVADLFANSTTWANSLTSWVDTDNDSVDDRVEQMLENSEVYNWCWILCGGSGGGSWQSGLWQEFRWQTLPTEAIQANAQSVPEPTSTTGFLALGVLGIGSRLKRRSQPL</sequence>
<dbReference type="AlphaFoldDB" id="A0A928VW29"/>
<evidence type="ECO:0000313" key="3">
    <source>
        <dbReference type="Proteomes" id="UP000621799"/>
    </source>
</evidence>
<dbReference type="GO" id="GO:0008237">
    <property type="term" value="F:metallopeptidase activity"/>
    <property type="evidence" value="ECO:0007669"/>
    <property type="project" value="UniProtKB-KW"/>
</dbReference>
<dbReference type="InterPro" id="IPR024079">
    <property type="entry name" value="MetalloPept_cat_dom_sf"/>
</dbReference>
<gene>
    <name evidence="2" type="ORF">IQ235_11000</name>
</gene>
<organism evidence="2 3">
    <name type="scientific">Zarconia navalis LEGE 11467</name>
    <dbReference type="NCBI Taxonomy" id="1828826"/>
    <lineage>
        <taxon>Bacteria</taxon>
        <taxon>Bacillati</taxon>
        <taxon>Cyanobacteriota</taxon>
        <taxon>Cyanophyceae</taxon>
        <taxon>Oscillatoriophycideae</taxon>
        <taxon>Oscillatoriales</taxon>
        <taxon>Oscillatoriales incertae sedis</taxon>
        <taxon>Zarconia</taxon>
        <taxon>Zarconia navalis</taxon>
    </lineage>
</organism>
<comment type="caution">
    <text evidence="2">The sequence shown here is derived from an EMBL/GenBank/DDBJ whole genome shotgun (WGS) entry which is preliminary data.</text>
</comment>
<dbReference type="Proteomes" id="UP000621799">
    <property type="component" value="Unassembled WGS sequence"/>
</dbReference>
<reference evidence="2" key="1">
    <citation type="submission" date="2020-10" db="EMBL/GenBank/DDBJ databases">
        <authorList>
            <person name="Castelo-Branco R."/>
            <person name="Eusebio N."/>
            <person name="Adriana R."/>
            <person name="Vieira A."/>
            <person name="Brugerolle De Fraissinette N."/>
            <person name="Rezende De Castro R."/>
            <person name="Schneider M.P."/>
            <person name="Vasconcelos V."/>
            <person name="Leao P.N."/>
        </authorList>
    </citation>
    <scope>NUCLEOTIDE SEQUENCE</scope>
    <source>
        <strain evidence="2">LEGE 11467</strain>
    </source>
</reference>
<name>A0A928VW29_9CYAN</name>
<evidence type="ECO:0000259" key="1">
    <source>
        <dbReference type="Pfam" id="PF07589"/>
    </source>
</evidence>
<accession>A0A928VW29</accession>
<dbReference type="Pfam" id="PF07589">
    <property type="entry name" value="PEP-CTERM"/>
    <property type="match status" value="1"/>
</dbReference>
<keyword evidence="3" id="KW-1185">Reference proteome</keyword>
<dbReference type="RefSeq" id="WP_264321523.1">
    <property type="nucleotide sequence ID" value="NZ_JADEXN010000177.1"/>
</dbReference>
<dbReference type="Gene3D" id="3.40.390.10">
    <property type="entry name" value="Collagenase (Catalytic Domain)"/>
    <property type="match status" value="1"/>
</dbReference>
<dbReference type="NCBIfam" id="NF038122">
    <property type="entry name" value="metallo_LGF"/>
    <property type="match status" value="1"/>
</dbReference>
<keyword evidence="2" id="KW-0378">Hydrolase</keyword>
<proteinExistence type="predicted"/>
<keyword evidence="2" id="KW-0482">Metalloprotease</keyword>
<protein>
    <submittedName>
        <fullName evidence="2">NF038122 family metalloprotease</fullName>
    </submittedName>
</protein>
<dbReference type="EMBL" id="JADEXN010000177">
    <property type="protein sequence ID" value="MBE9041307.1"/>
    <property type="molecule type" value="Genomic_DNA"/>
</dbReference>